<proteinExistence type="predicted"/>
<comment type="caution">
    <text evidence="1">The sequence shown here is derived from an EMBL/GenBank/DDBJ whole genome shotgun (WGS) entry which is preliminary data.</text>
</comment>
<gene>
    <name evidence="1" type="ORF">L1987_48903</name>
</gene>
<sequence length="247" mass="27775">MLGEARHRPLLVAPVRFLLLGVWQLLLQKVFGSTMSVWVDNTDANTKTMAGRGGAGRRGGRTGRVSRLPLNRRRNEEESVHVEHKESVHVECTESVHKTNVTPPGDGNEGSLCLEPEVRDLIAREKSKEEEEENPDEKVYDSDGDEVNVGLTTRGCTYKGFKDGDPPKFDGNKDLVATFEWIERMNGVINISECRPDQVVKFVAHSFTNEALSWWRNIQRSKSPNAQKKDDMGRPKEADDPKVLPPE</sequence>
<evidence type="ECO:0000313" key="2">
    <source>
        <dbReference type="Proteomes" id="UP001056120"/>
    </source>
</evidence>
<protein>
    <submittedName>
        <fullName evidence="1">Uncharacterized protein</fullName>
    </submittedName>
</protein>
<dbReference type="Proteomes" id="UP001056120">
    <property type="component" value="Linkage Group LG16"/>
</dbReference>
<keyword evidence="2" id="KW-1185">Reference proteome</keyword>
<reference evidence="1 2" key="2">
    <citation type="journal article" date="2022" name="Mol. Ecol. Resour.">
        <title>The genomes of chicory, endive, great burdock and yacon provide insights into Asteraceae paleo-polyploidization history and plant inulin production.</title>
        <authorList>
            <person name="Fan W."/>
            <person name="Wang S."/>
            <person name="Wang H."/>
            <person name="Wang A."/>
            <person name="Jiang F."/>
            <person name="Liu H."/>
            <person name="Zhao H."/>
            <person name="Xu D."/>
            <person name="Zhang Y."/>
        </authorList>
    </citation>
    <scope>NUCLEOTIDE SEQUENCE [LARGE SCALE GENOMIC DNA]</scope>
    <source>
        <strain evidence="2">cv. Yunnan</strain>
        <tissue evidence="1">Leaves</tissue>
    </source>
</reference>
<organism evidence="1 2">
    <name type="scientific">Smallanthus sonchifolius</name>
    <dbReference type="NCBI Taxonomy" id="185202"/>
    <lineage>
        <taxon>Eukaryota</taxon>
        <taxon>Viridiplantae</taxon>
        <taxon>Streptophyta</taxon>
        <taxon>Embryophyta</taxon>
        <taxon>Tracheophyta</taxon>
        <taxon>Spermatophyta</taxon>
        <taxon>Magnoliopsida</taxon>
        <taxon>eudicotyledons</taxon>
        <taxon>Gunneridae</taxon>
        <taxon>Pentapetalae</taxon>
        <taxon>asterids</taxon>
        <taxon>campanulids</taxon>
        <taxon>Asterales</taxon>
        <taxon>Asteraceae</taxon>
        <taxon>Asteroideae</taxon>
        <taxon>Heliantheae alliance</taxon>
        <taxon>Millerieae</taxon>
        <taxon>Smallanthus</taxon>
    </lineage>
</organism>
<evidence type="ECO:0000313" key="1">
    <source>
        <dbReference type="EMBL" id="KAI3774351.1"/>
    </source>
</evidence>
<dbReference type="EMBL" id="CM042033">
    <property type="protein sequence ID" value="KAI3774351.1"/>
    <property type="molecule type" value="Genomic_DNA"/>
</dbReference>
<name>A0ACB9FTR5_9ASTR</name>
<reference evidence="2" key="1">
    <citation type="journal article" date="2022" name="Mol. Ecol. Resour.">
        <title>The genomes of chicory, endive, great burdock and yacon provide insights into Asteraceae palaeo-polyploidization history and plant inulin production.</title>
        <authorList>
            <person name="Fan W."/>
            <person name="Wang S."/>
            <person name="Wang H."/>
            <person name="Wang A."/>
            <person name="Jiang F."/>
            <person name="Liu H."/>
            <person name="Zhao H."/>
            <person name="Xu D."/>
            <person name="Zhang Y."/>
        </authorList>
    </citation>
    <scope>NUCLEOTIDE SEQUENCE [LARGE SCALE GENOMIC DNA]</scope>
    <source>
        <strain evidence="2">cv. Yunnan</strain>
    </source>
</reference>
<accession>A0ACB9FTR5</accession>